<dbReference type="Pfam" id="PF01648">
    <property type="entry name" value="ACPS"/>
    <property type="match status" value="1"/>
</dbReference>
<dbReference type="GO" id="GO:0008897">
    <property type="term" value="F:holo-[acyl-carrier-protein] synthase activity"/>
    <property type="evidence" value="ECO:0007669"/>
    <property type="project" value="InterPro"/>
</dbReference>
<dbReference type="InterPro" id="IPR037143">
    <property type="entry name" value="4-PPantetheinyl_Trfase_dom_sf"/>
</dbReference>
<proteinExistence type="inferred from homology"/>
<dbReference type="EMBL" id="CP061172">
    <property type="protein sequence ID" value="QNR66939.1"/>
    <property type="molecule type" value="Genomic_DNA"/>
</dbReference>
<comment type="similarity">
    <text evidence="1">Belongs to the P-Pant transferase superfamily. Gsp/Sfp/HetI/AcpT family.</text>
</comment>
<dbReference type="GO" id="GO:0019878">
    <property type="term" value="P:lysine biosynthetic process via aminoadipic acid"/>
    <property type="evidence" value="ECO:0007669"/>
    <property type="project" value="TreeGrafter"/>
</dbReference>
<keyword evidence="2 4" id="KW-0808">Transferase</keyword>
<evidence type="ECO:0000256" key="1">
    <source>
        <dbReference type="ARBA" id="ARBA00010990"/>
    </source>
</evidence>
<organism evidence="4 5">
    <name type="scientific">Paenibacillus peoriae</name>
    <dbReference type="NCBI Taxonomy" id="59893"/>
    <lineage>
        <taxon>Bacteria</taxon>
        <taxon>Bacillati</taxon>
        <taxon>Bacillota</taxon>
        <taxon>Bacilli</taxon>
        <taxon>Bacillales</taxon>
        <taxon>Paenibacillaceae</taxon>
        <taxon>Paenibacillus</taxon>
    </lineage>
</organism>
<evidence type="ECO:0000313" key="4">
    <source>
        <dbReference type="EMBL" id="QNR66939.1"/>
    </source>
</evidence>
<evidence type="ECO:0000259" key="3">
    <source>
        <dbReference type="Pfam" id="PF01648"/>
    </source>
</evidence>
<dbReference type="SUPFAM" id="SSF56214">
    <property type="entry name" value="4'-phosphopantetheinyl transferase"/>
    <property type="match status" value="1"/>
</dbReference>
<dbReference type="PANTHER" id="PTHR12215:SF10">
    <property type="entry name" value="L-AMINOADIPATE-SEMIALDEHYDE DEHYDROGENASE-PHOSPHOPANTETHEINYL TRANSFERASE"/>
    <property type="match status" value="1"/>
</dbReference>
<reference evidence="4 5" key="1">
    <citation type="submission" date="2020-09" db="EMBL/GenBank/DDBJ databases">
        <title>Characterization of Paenibacillus peoriae strain ZF390 with broad-spectrum antimicrobial activity as a potential biocontrol agent.</title>
        <authorList>
            <person name="Li L."/>
            <person name="Zhao Y."/>
            <person name="Li B."/>
            <person name="Xie X."/>
        </authorList>
    </citation>
    <scope>NUCLEOTIDE SEQUENCE [LARGE SCALE GENOMIC DNA]</scope>
    <source>
        <strain evidence="4 5">ZF390</strain>
    </source>
</reference>
<dbReference type="AlphaFoldDB" id="A0A7H0Y781"/>
<evidence type="ECO:0000256" key="2">
    <source>
        <dbReference type="ARBA" id="ARBA00022679"/>
    </source>
</evidence>
<dbReference type="GO" id="GO:0005829">
    <property type="term" value="C:cytosol"/>
    <property type="evidence" value="ECO:0007669"/>
    <property type="project" value="TreeGrafter"/>
</dbReference>
<name>A0A7H0Y781_9BACL</name>
<evidence type="ECO:0000313" key="5">
    <source>
        <dbReference type="Proteomes" id="UP000516384"/>
    </source>
</evidence>
<dbReference type="InterPro" id="IPR008278">
    <property type="entry name" value="4-PPantetheinyl_Trfase_dom"/>
</dbReference>
<gene>
    <name evidence="4" type="ORF">IAQ67_24675</name>
</gene>
<dbReference type="Proteomes" id="UP000516384">
    <property type="component" value="Chromosome"/>
</dbReference>
<dbReference type="PANTHER" id="PTHR12215">
    <property type="entry name" value="PHOSPHOPANTETHEINE TRANSFERASE"/>
    <property type="match status" value="1"/>
</dbReference>
<sequence length="152" mass="17387">MLGHHPSIGFNVSLSGDWVVLAAGPSQRIGIDVERINDAIELEVARRFYAEEEYCAVMQQQTEEQRLRQFFRIWTAKESYMKAIGKGLSMPLDSFSTVKGNALAEKQLINGRRWYFRTFTLEAGYLLTTCADTYDFDEAIQFYDIASLIPLN</sequence>
<dbReference type="InterPro" id="IPR050559">
    <property type="entry name" value="P-Pant_transferase_sf"/>
</dbReference>
<feature type="domain" description="4'-phosphopantetheinyl transferase" evidence="3">
    <location>
        <begin position="28"/>
        <end position="130"/>
    </location>
</feature>
<accession>A0A7H0Y781</accession>
<protein>
    <submittedName>
        <fullName evidence="4">4'-phosphopantetheinyl transferase superfamily protein</fullName>
    </submittedName>
</protein>
<dbReference type="GO" id="GO:0000287">
    <property type="term" value="F:magnesium ion binding"/>
    <property type="evidence" value="ECO:0007669"/>
    <property type="project" value="InterPro"/>
</dbReference>
<dbReference type="Gene3D" id="3.90.470.20">
    <property type="entry name" value="4'-phosphopantetheinyl transferase domain"/>
    <property type="match status" value="1"/>
</dbReference>